<dbReference type="Gene3D" id="3.10.10.10">
    <property type="entry name" value="HIV Type 1 Reverse Transcriptase, subunit A, domain 1"/>
    <property type="match status" value="2"/>
</dbReference>
<keyword evidence="8" id="KW-1185">Reference proteome</keyword>
<evidence type="ECO:0000256" key="5">
    <source>
        <dbReference type="ARBA" id="ARBA00023268"/>
    </source>
</evidence>
<dbReference type="InterPro" id="IPR000477">
    <property type="entry name" value="RT_dom"/>
</dbReference>
<dbReference type="Proteomes" id="UP000035680">
    <property type="component" value="Unassembled WGS sequence"/>
</dbReference>
<evidence type="ECO:0000313" key="9">
    <source>
        <dbReference type="WBParaSite" id="SVE_1335700.1"/>
    </source>
</evidence>
<evidence type="ECO:0000256" key="1">
    <source>
        <dbReference type="ARBA" id="ARBA00022679"/>
    </source>
</evidence>
<sequence>MSNINSKSVKTTSKRIDMGRKNGVSVLAEVNNKGAEIYLDTGSDINIISVDDVEQLNVKNIKLKAEKFEVGGGNESNVNTLITIGSGDLDVKFGACNFKIKCHFVTDNRLFAPSFMMLVNEFLDRLNSYKVDNQNKIFILNDSYEVLLVLHKIESAFPFERKKKVRRVNVIRDEQMMHEEEKLKKTYKEAFNFNNFDIGRCVVPATKIQLMKDAELPKPVKYNYNPIKAKQISELKISLIKAGIIVPDKDMSCNFISNHVLVAKPRGLWRLCLDEDQDLFSVYKHKGRYKYTRVVFGSRCSFQLFVKALNTVLKDFIESNNDDRGIICYVDDIVGFAKSFNQLKTLAKDVILTLKDNGFKINREKLKFFAKKCTFLSFEITKDGFTISDAYSDKLKQYEIPQNVKQLKKFLEMAQYFKHCIVAYNKVIELMKSKSLIYSPTSDGREFYLMVDSFLDGYGSMLYQLNDKKKCVIAYHAERFKKFKVKPSAIELELLGIYKALVHYSSMLYGCKVEIQNNHKPMKAYMKTTLSPKSLYYIERIEEFDYQVVYKDSNSVKVVDSLSRQYITGIIAVA</sequence>
<dbReference type="PANTHER" id="PTHR37984">
    <property type="entry name" value="PROTEIN CBG26694"/>
    <property type="match status" value="1"/>
</dbReference>
<evidence type="ECO:0000259" key="7">
    <source>
        <dbReference type="Pfam" id="PF17919"/>
    </source>
</evidence>
<dbReference type="InterPro" id="IPR041577">
    <property type="entry name" value="RT_RNaseH_2"/>
</dbReference>
<dbReference type="Pfam" id="PF17919">
    <property type="entry name" value="RT_RNaseH_2"/>
    <property type="match status" value="1"/>
</dbReference>
<dbReference type="Gene3D" id="2.40.70.10">
    <property type="entry name" value="Acid Proteases"/>
    <property type="match status" value="1"/>
</dbReference>
<keyword evidence="5" id="KW-0511">Multifunctional enzyme</keyword>
<dbReference type="STRING" id="75913.A0A0K0FSG1"/>
<keyword evidence="2" id="KW-0548">Nucleotidyltransferase</keyword>
<keyword evidence="3" id="KW-0540">Nuclease</keyword>
<dbReference type="Pfam" id="PF00078">
    <property type="entry name" value="RVT_1"/>
    <property type="match status" value="1"/>
</dbReference>
<dbReference type="Gene3D" id="3.30.70.270">
    <property type="match status" value="1"/>
</dbReference>
<dbReference type="GO" id="GO:0004519">
    <property type="term" value="F:endonuclease activity"/>
    <property type="evidence" value="ECO:0007669"/>
    <property type="project" value="UniProtKB-KW"/>
</dbReference>
<proteinExistence type="predicted"/>
<keyword evidence="4" id="KW-0378">Hydrolase</keyword>
<organism evidence="8 9">
    <name type="scientific">Strongyloides venezuelensis</name>
    <name type="common">Threadworm</name>
    <dbReference type="NCBI Taxonomy" id="75913"/>
    <lineage>
        <taxon>Eukaryota</taxon>
        <taxon>Metazoa</taxon>
        <taxon>Ecdysozoa</taxon>
        <taxon>Nematoda</taxon>
        <taxon>Chromadorea</taxon>
        <taxon>Rhabditida</taxon>
        <taxon>Tylenchina</taxon>
        <taxon>Panagrolaimomorpha</taxon>
        <taxon>Strongyloidoidea</taxon>
        <taxon>Strongyloididae</taxon>
        <taxon>Strongyloides</taxon>
    </lineage>
</organism>
<accession>A0A0K0FSG1</accession>
<evidence type="ECO:0000256" key="4">
    <source>
        <dbReference type="ARBA" id="ARBA00022759"/>
    </source>
</evidence>
<dbReference type="WBParaSite" id="SVE_1335700.1">
    <property type="protein sequence ID" value="SVE_1335700.1"/>
    <property type="gene ID" value="SVE_1335700"/>
</dbReference>
<dbReference type="InterPro" id="IPR043502">
    <property type="entry name" value="DNA/RNA_pol_sf"/>
</dbReference>
<name>A0A0K0FSG1_STRVS</name>
<dbReference type="InterPro" id="IPR021109">
    <property type="entry name" value="Peptidase_aspartic_dom_sf"/>
</dbReference>
<dbReference type="GO" id="GO:0016779">
    <property type="term" value="F:nucleotidyltransferase activity"/>
    <property type="evidence" value="ECO:0007669"/>
    <property type="project" value="UniProtKB-KW"/>
</dbReference>
<reference evidence="9" key="2">
    <citation type="submission" date="2015-08" db="UniProtKB">
        <authorList>
            <consortium name="WormBaseParasite"/>
        </authorList>
    </citation>
    <scope>IDENTIFICATION</scope>
</reference>
<feature type="domain" description="Reverse transcriptase" evidence="6">
    <location>
        <begin position="266"/>
        <end position="380"/>
    </location>
</feature>
<evidence type="ECO:0000259" key="6">
    <source>
        <dbReference type="Pfam" id="PF00078"/>
    </source>
</evidence>
<dbReference type="InterPro" id="IPR050951">
    <property type="entry name" value="Retrovirus_Pol_polyprotein"/>
</dbReference>
<keyword evidence="1" id="KW-0808">Transferase</keyword>
<evidence type="ECO:0000256" key="3">
    <source>
        <dbReference type="ARBA" id="ARBA00022722"/>
    </source>
</evidence>
<reference evidence="8" key="1">
    <citation type="submission" date="2014-07" db="EMBL/GenBank/DDBJ databases">
        <authorList>
            <person name="Martin A.A"/>
            <person name="De Silva N."/>
        </authorList>
    </citation>
    <scope>NUCLEOTIDE SEQUENCE</scope>
</reference>
<keyword evidence="4" id="KW-0255">Endonuclease</keyword>
<evidence type="ECO:0000256" key="2">
    <source>
        <dbReference type="ARBA" id="ARBA00022695"/>
    </source>
</evidence>
<evidence type="ECO:0000313" key="8">
    <source>
        <dbReference type="Proteomes" id="UP000035680"/>
    </source>
</evidence>
<dbReference type="PANTHER" id="PTHR37984:SF5">
    <property type="entry name" value="PROTEIN NYNRIN-LIKE"/>
    <property type="match status" value="1"/>
</dbReference>
<dbReference type="SUPFAM" id="SSF56672">
    <property type="entry name" value="DNA/RNA polymerases"/>
    <property type="match status" value="1"/>
</dbReference>
<feature type="domain" description="Reverse transcriptase/retrotransposon-derived protein RNase H-like" evidence="7">
    <location>
        <begin position="420"/>
        <end position="515"/>
    </location>
</feature>
<dbReference type="SUPFAM" id="SSF50630">
    <property type="entry name" value="Acid proteases"/>
    <property type="match status" value="1"/>
</dbReference>
<protein>
    <submittedName>
        <fullName evidence="9">Reverse transcriptase</fullName>
    </submittedName>
</protein>
<dbReference type="AlphaFoldDB" id="A0A0K0FSG1"/>
<dbReference type="InterPro" id="IPR043128">
    <property type="entry name" value="Rev_trsase/Diguanyl_cyclase"/>
</dbReference>